<dbReference type="AlphaFoldDB" id="A0A6J4QMH9"/>
<comment type="function">
    <text evidence="4">The branched-chain alpha-keto dehydrogenase complex catalyzes the overall conversion of alpha-keto acids to acyl-CoA and CO(2). It contains multiple copies of three enzymatic components: branched-chain alpha-keto acid decarboxylase (E1), lipoamide acyltransferase (E2) and lipoamide dehydrogenase (E3).</text>
</comment>
<dbReference type="InterPro" id="IPR029061">
    <property type="entry name" value="THDP-binding"/>
</dbReference>
<dbReference type="Gene3D" id="3.40.50.970">
    <property type="match status" value="1"/>
</dbReference>
<evidence type="ECO:0000259" key="5">
    <source>
        <dbReference type="Pfam" id="PF00676"/>
    </source>
</evidence>
<dbReference type="EMBL" id="CADCVA010000361">
    <property type="protein sequence ID" value="CAA9441674.1"/>
    <property type="molecule type" value="Genomic_DNA"/>
</dbReference>
<evidence type="ECO:0000256" key="2">
    <source>
        <dbReference type="ARBA" id="ARBA00023002"/>
    </source>
</evidence>
<comment type="catalytic activity">
    <reaction evidence="4">
        <text>N(6)-[(R)-lipoyl]-L-lysyl-[protein] + 3-methyl-2-oxobutanoate + H(+) = N(6)-[(R)-S(8)-2-methylpropanoyldihydrolipoyl]-L-lysyl-[protein] + CO2</text>
        <dbReference type="Rhea" id="RHEA:13457"/>
        <dbReference type="Rhea" id="RHEA-COMP:10474"/>
        <dbReference type="Rhea" id="RHEA-COMP:10497"/>
        <dbReference type="ChEBI" id="CHEBI:11851"/>
        <dbReference type="ChEBI" id="CHEBI:15378"/>
        <dbReference type="ChEBI" id="CHEBI:16526"/>
        <dbReference type="ChEBI" id="CHEBI:83099"/>
        <dbReference type="ChEBI" id="CHEBI:83142"/>
        <dbReference type="EC" id="1.2.4.4"/>
    </reaction>
</comment>
<evidence type="ECO:0000256" key="3">
    <source>
        <dbReference type="ARBA" id="ARBA00023052"/>
    </source>
</evidence>
<evidence type="ECO:0000256" key="4">
    <source>
        <dbReference type="RuleBase" id="RU365014"/>
    </source>
</evidence>
<sequence length="335" mass="37220">MAIRETGARHEALGLDEDDLRRMHYYMLLARRVDERSWILNRQGKAAFVISCQGQEGAQVGAAYNLRPGYDYLYPYYRDSGMTLLLGQTPRGQFLSLLGKKEDPNSGGRQMPGHYSGRDLNIVTSSAPVGVQYPQAAGTALAFKMRGESGVVLVCGGEASTSGGDWHEAMNFAGIHDLPVVFFVENNVYAISVPARFQVAGSIAKRAEGYGFPGHEVDGNDVLAVYEAAREAFQRARAGEGPTLIEAKTYRMTAHSSDDDDRRYREREEIEEWRQKDPIVRFEGYLLENGTLDEAERDEISERIKAEVAEASEYAEKAPFADPEDVLRGVYAEEA</sequence>
<dbReference type="GO" id="GO:0009083">
    <property type="term" value="P:branched-chain amino acid catabolic process"/>
    <property type="evidence" value="ECO:0007669"/>
    <property type="project" value="TreeGrafter"/>
</dbReference>
<keyword evidence="2 4" id="KW-0560">Oxidoreductase</keyword>
<dbReference type="GO" id="GO:0000287">
    <property type="term" value="F:magnesium ion binding"/>
    <property type="evidence" value="ECO:0007669"/>
    <property type="project" value="UniProtKB-ARBA"/>
</dbReference>
<feature type="domain" description="Dehydrogenase E1 component" evidence="5">
    <location>
        <begin position="27"/>
        <end position="323"/>
    </location>
</feature>
<accession>A0A6J4QMH9</accession>
<dbReference type="GO" id="GO:0003863">
    <property type="term" value="F:branched-chain 2-oxo acid dehydrogenase activity"/>
    <property type="evidence" value="ECO:0007669"/>
    <property type="project" value="UniProtKB-EC"/>
</dbReference>
<dbReference type="SUPFAM" id="SSF52518">
    <property type="entry name" value="Thiamin diphosphate-binding fold (THDP-binding)"/>
    <property type="match status" value="1"/>
</dbReference>
<comment type="similarity">
    <text evidence="4">Belongs to the BCKDHA family.</text>
</comment>
<reference evidence="6" key="1">
    <citation type="submission" date="2020-02" db="EMBL/GenBank/DDBJ databases">
        <authorList>
            <person name="Meier V. D."/>
        </authorList>
    </citation>
    <scope>NUCLEOTIDE SEQUENCE</scope>
    <source>
        <strain evidence="6">AVDCRST_MAG82</strain>
    </source>
</reference>
<comment type="cofactor">
    <cofactor evidence="1 4">
        <name>thiamine diphosphate</name>
        <dbReference type="ChEBI" id="CHEBI:58937"/>
    </cofactor>
</comment>
<dbReference type="Pfam" id="PF00676">
    <property type="entry name" value="E1_dh"/>
    <property type="match status" value="1"/>
</dbReference>
<protein>
    <recommendedName>
        <fullName evidence="4">2-oxoisovalerate dehydrogenase subunit alpha</fullName>
        <ecNumber evidence="4">1.2.4.4</ecNumber>
    </recommendedName>
    <alternativeName>
        <fullName evidence="4">Branched-chain alpha-keto acid dehydrogenase E1 component alpha chain</fullName>
    </alternativeName>
</protein>
<dbReference type="EC" id="1.2.4.4" evidence="4"/>
<evidence type="ECO:0000256" key="1">
    <source>
        <dbReference type="ARBA" id="ARBA00001964"/>
    </source>
</evidence>
<gene>
    <name evidence="6" type="ORF">AVDCRST_MAG82-2961</name>
</gene>
<dbReference type="PANTHER" id="PTHR43380">
    <property type="entry name" value="2-OXOISOVALERATE DEHYDROGENASE SUBUNIT ALPHA, MITOCHONDRIAL"/>
    <property type="match status" value="1"/>
</dbReference>
<name>A0A6J4QMH9_9ACTN</name>
<evidence type="ECO:0000313" key="6">
    <source>
        <dbReference type="EMBL" id="CAA9441674.1"/>
    </source>
</evidence>
<proteinExistence type="inferred from homology"/>
<keyword evidence="3 4" id="KW-0786">Thiamine pyrophosphate</keyword>
<dbReference type="InterPro" id="IPR001017">
    <property type="entry name" value="DH_E1"/>
</dbReference>
<dbReference type="PANTHER" id="PTHR43380:SF1">
    <property type="entry name" value="2-OXOISOVALERATE DEHYDROGENASE SUBUNIT ALPHA, MITOCHONDRIAL"/>
    <property type="match status" value="1"/>
</dbReference>
<dbReference type="CDD" id="cd02000">
    <property type="entry name" value="TPP_E1_PDC_ADC_BCADC"/>
    <property type="match status" value="1"/>
</dbReference>
<dbReference type="InterPro" id="IPR050771">
    <property type="entry name" value="Alpha-ketoacid_DH_E1_comp"/>
</dbReference>
<organism evidence="6">
    <name type="scientific">uncultured Rubrobacteraceae bacterium</name>
    <dbReference type="NCBI Taxonomy" id="349277"/>
    <lineage>
        <taxon>Bacteria</taxon>
        <taxon>Bacillati</taxon>
        <taxon>Actinomycetota</taxon>
        <taxon>Rubrobacteria</taxon>
        <taxon>Rubrobacterales</taxon>
        <taxon>Rubrobacteraceae</taxon>
        <taxon>environmental samples</taxon>
    </lineage>
</organism>